<dbReference type="GO" id="GO:0016787">
    <property type="term" value="F:hydrolase activity"/>
    <property type="evidence" value="ECO:0007669"/>
    <property type="project" value="UniProtKB-KW"/>
</dbReference>
<dbReference type="Proteomes" id="UP000432015">
    <property type="component" value="Unassembled WGS sequence"/>
</dbReference>
<dbReference type="AlphaFoldDB" id="A0A7K1KXF6"/>
<dbReference type="PANTHER" id="PTHR11487:SF0">
    <property type="entry name" value="S-ACYL FATTY ACID SYNTHASE THIOESTERASE, MEDIUM CHAIN"/>
    <property type="match status" value="1"/>
</dbReference>
<dbReference type="InterPro" id="IPR029058">
    <property type="entry name" value="AB_hydrolase_fold"/>
</dbReference>
<name>A0A7K1KXF6_9ACTN</name>
<keyword evidence="3" id="KW-0378">Hydrolase</keyword>
<reference evidence="3 4" key="1">
    <citation type="submission" date="2019-11" db="EMBL/GenBank/DDBJ databases">
        <authorList>
            <person name="Cao P."/>
        </authorList>
    </citation>
    <scope>NUCLEOTIDE SEQUENCE [LARGE SCALE GENOMIC DNA]</scope>
    <source>
        <strain evidence="3 4">NEAU-AAG5</strain>
    </source>
</reference>
<dbReference type="GO" id="GO:0008610">
    <property type="term" value="P:lipid biosynthetic process"/>
    <property type="evidence" value="ECO:0007669"/>
    <property type="project" value="TreeGrafter"/>
</dbReference>
<comment type="caution">
    <text evidence="3">The sequence shown here is derived from an EMBL/GenBank/DDBJ whole genome shotgun (WGS) entry which is preliminary data.</text>
</comment>
<dbReference type="Gene3D" id="3.40.50.1820">
    <property type="entry name" value="alpha/beta hydrolase"/>
    <property type="match status" value="1"/>
</dbReference>
<comment type="similarity">
    <text evidence="1">Belongs to the thioesterase family.</text>
</comment>
<protein>
    <submittedName>
        <fullName evidence="3">Alpha/beta fold hydrolase</fullName>
    </submittedName>
</protein>
<proteinExistence type="inferred from homology"/>
<gene>
    <name evidence="3" type="ORF">GNZ18_09080</name>
</gene>
<feature type="domain" description="Thioesterase" evidence="2">
    <location>
        <begin position="24"/>
        <end position="245"/>
    </location>
</feature>
<dbReference type="InterPro" id="IPR001031">
    <property type="entry name" value="Thioesterase"/>
</dbReference>
<dbReference type="EMBL" id="WOFH01000003">
    <property type="protein sequence ID" value="MUN36747.1"/>
    <property type="molecule type" value="Genomic_DNA"/>
</dbReference>
<keyword evidence="4" id="KW-1185">Reference proteome</keyword>
<evidence type="ECO:0000313" key="4">
    <source>
        <dbReference type="Proteomes" id="UP000432015"/>
    </source>
</evidence>
<accession>A0A7K1KXF6</accession>
<dbReference type="Pfam" id="PF00975">
    <property type="entry name" value="Thioesterase"/>
    <property type="match status" value="1"/>
</dbReference>
<dbReference type="RefSeq" id="WP_156215812.1">
    <property type="nucleotide sequence ID" value="NZ_WOFH01000003.1"/>
</dbReference>
<organism evidence="3 4">
    <name type="scientific">Actinomadura litoris</name>
    <dbReference type="NCBI Taxonomy" id="2678616"/>
    <lineage>
        <taxon>Bacteria</taxon>
        <taxon>Bacillati</taxon>
        <taxon>Actinomycetota</taxon>
        <taxon>Actinomycetes</taxon>
        <taxon>Streptosporangiales</taxon>
        <taxon>Thermomonosporaceae</taxon>
        <taxon>Actinomadura</taxon>
    </lineage>
</organism>
<sequence length="256" mass="27743">MSAPQTTADLWVRRYRRVTDAALRLVCFPHAGGSASFFFPVATALADRGVEVLAVQYPGRQDRRHEKPVTDLHRLADAVAEALPAALPGWDGAPTAFFGHSMGAALAFEVARRMERPPVKLVASGRRAPSRRRAESVHLRDDAGVVAELRALGGTEASLLEDAELLAMLLPAVRGDYAAIETYACAPGAAIDTPITVFVGDDDPHVTLDEARAWREHTTGGFDMHVFEGGHFYLTRSPAETIERLATTIDMRTSIS</sequence>
<evidence type="ECO:0000313" key="3">
    <source>
        <dbReference type="EMBL" id="MUN36747.1"/>
    </source>
</evidence>
<evidence type="ECO:0000259" key="2">
    <source>
        <dbReference type="Pfam" id="PF00975"/>
    </source>
</evidence>
<dbReference type="SUPFAM" id="SSF53474">
    <property type="entry name" value="alpha/beta-Hydrolases"/>
    <property type="match status" value="1"/>
</dbReference>
<evidence type="ECO:0000256" key="1">
    <source>
        <dbReference type="ARBA" id="ARBA00007169"/>
    </source>
</evidence>
<dbReference type="InterPro" id="IPR012223">
    <property type="entry name" value="TEII"/>
</dbReference>
<dbReference type="PANTHER" id="PTHR11487">
    <property type="entry name" value="THIOESTERASE"/>
    <property type="match status" value="1"/>
</dbReference>